<dbReference type="HOGENOM" id="CLU_2678612_0_0_1"/>
<evidence type="ECO:0000313" key="3">
    <source>
        <dbReference type="Proteomes" id="UP000018721"/>
    </source>
</evidence>
<gene>
    <name evidence="2" type="ORF">F443_07798</name>
</gene>
<organism evidence="2 3">
    <name type="scientific">Phytophthora nicotianae P1569</name>
    <dbReference type="NCBI Taxonomy" id="1317065"/>
    <lineage>
        <taxon>Eukaryota</taxon>
        <taxon>Sar</taxon>
        <taxon>Stramenopiles</taxon>
        <taxon>Oomycota</taxon>
        <taxon>Peronosporomycetes</taxon>
        <taxon>Peronosporales</taxon>
        <taxon>Peronosporaceae</taxon>
        <taxon>Phytophthora</taxon>
    </lineage>
</organism>
<dbReference type="Proteomes" id="UP000018721">
    <property type="component" value="Unassembled WGS sequence"/>
</dbReference>
<accession>V9FAH6</accession>
<keyword evidence="3" id="KW-1185">Reference proteome</keyword>
<reference evidence="2 3" key="1">
    <citation type="submission" date="2013-11" db="EMBL/GenBank/DDBJ databases">
        <title>The Genome Sequence of Phytophthora parasitica P1569.</title>
        <authorList>
            <consortium name="The Broad Institute Genomics Platform"/>
            <person name="Russ C."/>
            <person name="Tyler B."/>
            <person name="Panabieres F."/>
            <person name="Shan W."/>
            <person name="Tripathy S."/>
            <person name="Grunwald N."/>
            <person name="Machado M."/>
            <person name="Johnson C.S."/>
            <person name="Arredondo F."/>
            <person name="Hong C."/>
            <person name="Coffey M."/>
            <person name="Young S.K."/>
            <person name="Zeng Q."/>
            <person name="Gargeya S."/>
            <person name="Fitzgerald M."/>
            <person name="Abouelleil A."/>
            <person name="Alvarado L."/>
            <person name="Chapman S.B."/>
            <person name="Gainer-Dewar J."/>
            <person name="Goldberg J."/>
            <person name="Griggs A."/>
            <person name="Gujja S."/>
            <person name="Hansen M."/>
            <person name="Howarth C."/>
            <person name="Imamovic A."/>
            <person name="Ireland A."/>
            <person name="Larimer J."/>
            <person name="McCowan C."/>
            <person name="Murphy C."/>
            <person name="Pearson M."/>
            <person name="Poon T.W."/>
            <person name="Priest M."/>
            <person name="Roberts A."/>
            <person name="Saif S."/>
            <person name="Shea T."/>
            <person name="Sykes S."/>
            <person name="Wortman J."/>
            <person name="Nusbaum C."/>
            <person name="Birren B."/>
        </authorList>
    </citation>
    <scope>NUCLEOTIDE SEQUENCE [LARGE SCALE GENOMIC DNA]</scope>
    <source>
        <strain evidence="2 3">P1569</strain>
    </source>
</reference>
<dbReference type="AlphaFoldDB" id="V9FAH6"/>
<name>V9FAH6_PHYNI</name>
<protein>
    <submittedName>
        <fullName evidence="2">Uncharacterized protein</fullName>
    </submittedName>
</protein>
<proteinExistence type="predicted"/>
<dbReference type="EMBL" id="ANIZ01001357">
    <property type="protein sequence ID" value="ETI48126.1"/>
    <property type="molecule type" value="Genomic_DNA"/>
</dbReference>
<feature type="region of interest" description="Disordered" evidence="1">
    <location>
        <begin position="54"/>
        <end position="75"/>
    </location>
</feature>
<sequence>VLQCCISAKGVEITENFQNTQLSSKDKLGTIAPPNIPDSQDENIKKQEERGFFDWFGNDDETPAPASPHAEIPGS</sequence>
<evidence type="ECO:0000256" key="1">
    <source>
        <dbReference type="SAM" id="MobiDB-lite"/>
    </source>
</evidence>
<feature type="non-terminal residue" evidence="2">
    <location>
        <position position="1"/>
    </location>
</feature>
<comment type="caution">
    <text evidence="2">The sequence shown here is derived from an EMBL/GenBank/DDBJ whole genome shotgun (WGS) entry which is preliminary data.</text>
</comment>
<dbReference type="OrthoDB" id="10662083at2759"/>
<evidence type="ECO:0000313" key="2">
    <source>
        <dbReference type="EMBL" id="ETI48126.1"/>
    </source>
</evidence>